<evidence type="ECO:0000256" key="3">
    <source>
        <dbReference type="ARBA" id="ARBA00022692"/>
    </source>
</evidence>
<organism evidence="7 8">
    <name type="scientific">Azospira inquinata</name>
    <dbReference type="NCBI Taxonomy" id="2785627"/>
    <lineage>
        <taxon>Bacteria</taxon>
        <taxon>Pseudomonadati</taxon>
        <taxon>Pseudomonadota</taxon>
        <taxon>Betaproteobacteria</taxon>
        <taxon>Rhodocyclales</taxon>
        <taxon>Rhodocyclaceae</taxon>
        <taxon>Azospira</taxon>
    </lineage>
</organism>
<keyword evidence="4 6" id="KW-1133">Transmembrane helix</keyword>
<keyword evidence="3 6" id="KW-0812">Transmembrane</keyword>
<dbReference type="KEGG" id="aiq:Azoinq_09320"/>
<reference evidence="7" key="1">
    <citation type="submission" date="2020-11" db="EMBL/GenBank/DDBJ databases">
        <title>Azospira inquinata sp. nov.</title>
        <authorList>
            <person name="Moe W.M."/>
            <person name="Mikes M.C."/>
        </authorList>
    </citation>
    <scope>NUCLEOTIDE SEQUENCE</scope>
    <source>
        <strain evidence="7">Azo-3</strain>
    </source>
</reference>
<keyword evidence="2" id="KW-1003">Cell membrane</keyword>
<evidence type="ECO:0000256" key="1">
    <source>
        <dbReference type="ARBA" id="ARBA00004651"/>
    </source>
</evidence>
<dbReference type="GO" id="GO:0005886">
    <property type="term" value="C:plasma membrane"/>
    <property type="evidence" value="ECO:0007669"/>
    <property type="project" value="UniProtKB-SubCell"/>
</dbReference>
<comment type="subcellular location">
    <subcellularLocation>
        <location evidence="1">Cell membrane</location>
        <topology evidence="1">Multi-pass membrane protein</topology>
    </subcellularLocation>
</comment>
<sequence>MAALRPKTWLKLIAAPLLLGAVVWAVHPERLVATFRHLNLFWVGLGFFASLVSNLFSALRWQRLALWLGLKAPLPPMVQAYFQGIAANTLLPGGTMSGDLLRAARLVKLGNPLLEGGLSVALDRFSGLWILCSFSGLVGGLMLLDGWPAFWRGPQLPAGPTAALVLVATLALLLAPALLYLGGRHGLLPLLPERWRQEGGRLLARPGFGPLFANQLWLSGLVQVFSITALACGGLAAGLHYPLWVFAVAAAPIFVMAALPVSFGGWGTRETAAAICFAAVGAPTEGAVAMSVLYGLYAALQALLGLWGRSPAPARP</sequence>
<feature type="transmembrane region" description="Helical" evidence="6">
    <location>
        <begin position="162"/>
        <end position="181"/>
    </location>
</feature>
<evidence type="ECO:0000256" key="6">
    <source>
        <dbReference type="SAM" id="Phobius"/>
    </source>
</evidence>
<dbReference type="PANTHER" id="PTHR40277:SF1">
    <property type="entry name" value="BLL5419 PROTEIN"/>
    <property type="match status" value="1"/>
</dbReference>
<gene>
    <name evidence="7" type="ORF">Azoinq_09320</name>
</gene>
<dbReference type="EMBL" id="CP064782">
    <property type="protein sequence ID" value="QWT48072.1"/>
    <property type="molecule type" value="Genomic_DNA"/>
</dbReference>
<keyword evidence="5 6" id="KW-0472">Membrane</keyword>
<evidence type="ECO:0000256" key="4">
    <source>
        <dbReference type="ARBA" id="ARBA00022989"/>
    </source>
</evidence>
<proteinExistence type="predicted"/>
<dbReference type="RefSeq" id="WP_216129739.1">
    <property type="nucleotide sequence ID" value="NZ_CP064782.1"/>
</dbReference>
<name>A0A975SKP7_9RHOO</name>
<feature type="transmembrane region" description="Helical" evidence="6">
    <location>
        <begin position="243"/>
        <end position="263"/>
    </location>
</feature>
<dbReference type="Proteomes" id="UP000683428">
    <property type="component" value="Chromosome"/>
</dbReference>
<feature type="transmembrane region" description="Helical" evidence="6">
    <location>
        <begin position="41"/>
        <end position="61"/>
    </location>
</feature>
<dbReference type="AlphaFoldDB" id="A0A975SKP7"/>
<evidence type="ECO:0000256" key="5">
    <source>
        <dbReference type="ARBA" id="ARBA00023136"/>
    </source>
</evidence>
<feature type="transmembrane region" description="Helical" evidence="6">
    <location>
        <begin position="128"/>
        <end position="150"/>
    </location>
</feature>
<evidence type="ECO:0000313" key="8">
    <source>
        <dbReference type="Proteomes" id="UP000683428"/>
    </source>
</evidence>
<feature type="transmembrane region" description="Helical" evidence="6">
    <location>
        <begin position="216"/>
        <end position="237"/>
    </location>
</feature>
<evidence type="ECO:0000256" key="2">
    <source>
        <dbReference type="ARBA" id="ARBA00022475"/>
    </source>
</evidence>
<feature type="transmembrane region" description="Helical" evidence="6">
    <location>
        <begin position="275"/>
        <end position="297"/>
    </location>
</feature>
<accession>A0A975SKP7</accession>
<dbReference type="Pfam" id="PF03706">
    <property type="entry name" value="LPG_synthase_TM"/>
    <property type="match status" value="1"/>
</dbReference>
<evidence type="ECO:0000313" key="7">
    <source>
        <dbReference type="EMBL" id="QWT48072.1"/>
    </source>
</evidence>
<dbReference type="InterPro" id="IPR022791">
    <property type="entry name" value="L-PG_synthase/AglD"/>
</dbReference>
<protein>
    <submittedName>
        <fullName evidence="7">Flippase-like domain-containing protein</fullName>
    </submittedName>
</protein>
<keyword evidence="8" id="KW-1185">Reference proteome</keyword>
<dbReference type="PANTHER" id="PTHR40277">
    <property type="entry name" value="BLL5419 PROTEIN"/>
    <property type="match status" value="1"/>
</dbReference>